<name>A0A6A6E8R1_9PEZI</name>
<evidence type="ECO:0000313" key="3">
    <source>
        <dbReference type="Proteomes" id="UP000800200"/>
    </source>
</evidence>
<evidence type="ECO:0008006" key="4">
    <source>
        <dbReference type="Google" id="ProtNLM"/>
    </source>
</evidence>
<keyword evidence="1" id="KW-0732">Signal</keyword>
<proteinExistence type="predicted"/>
<feature type="chain" id="PRO_5025524900" description="Ecp2 effector protein domain-containing protein" evidence="1">
    <location>
        <begin position="22"/>
        <end position="175"/>
    </location>
</feature>
<evidence type="ECO:0000313" key="2">
    <source>
        <dbReference type="EMBL" id="KAF2188184.1"/>
    </source>
</evidence>
<dbReference type="EMBL" id="ML994624">
    <property type="protein sequence ID" value="KAF2188184.1"/>
    <property type="molecule type" value="Genomic_DNA"/>
</dbReference>
<sequence length="175" mass="18866">MKTFSISIIATVATVILGATASPIEAPKVEKRACTIKLTFIDSWTDSGLHRFRHAPSIDGEDGNLEDVLNRFWPYPATTGATSKVPFHASCPSSIILSTHVFQTIFSSDICVATECSAIVNNRAVFKDPEHGWVVDENEVYGIAGNDAMDCITHNFMDAWRIDSGCTIAAGSIGA</sequence>
<keyword evidence="3" id="KW-1185">Reference proteome</keyword>
<feature type="signal peptide" evidence="1">
    <location>
        <begin position="1"/>
        <end position="21"/>
    </location>
</feature>
<dbReference type="Proteomes" id="UP000800200">
    <property type="component" value="Unassembled WGS sequence"/>
</dbReference>
<accession>A0A6A6E8R1</accession>
<organism evidence="2 3">
    <name type="scientific">Zopfia rhizophila CBS 207.26</name>
    <dbReference type="NCBI Taxonomy" id="1314779"/>
    <lineage>
        <taxon>Eukaryota</taxon>
        <taxon>Fungi</taxon>
        <taxon>Dikarya</taxon>
        <taxon>Ascomycota</taxon>
        <taxon>Pezizomycotina</taxon>
        <taxon>Dothideomycetes</taxon>
        <taxon>Dothideomycetes incertae sedis</taxon>
        <taxon>Zopfiaceae</taxon>
        <taxon>Zopfia</taxon>
    </lineage>
</organism>
<protein>
    <recommendedName>
        <fullName evidence="4">Ecp2 effector protein domain-containing protein</fullName>
    </recommendedName>
</protein>
<gene>
    <name evidence="2" type="ORF">K469DRAFT_748533</name>
</gene>
<reference evidence="2" key="1">
    <citation type="journal article" date="2020" name="Stud. Mycol.">
        <title>101 Dothideomycetes genomes: a test case for predicting lifestyles and emergence of pathogens.</title>
        <authorList>
            <person name="Haridas S."/>
            <person name="Albert R."/>
            <person name="Binder M."/>
            <person name="Bloem J."/>
            <person name="Labutti K."/>
            <person name="Salamov A."/>
            <person name="Andreopoulos B."/>
            <person name="Baker S."/>
            <person name="Barry K."/>
            <person name="Bills G."/>
            <person name="Bluhm B."/>
            <person name="Cannon C."/>
            <person name="Castanera R."/>
            <person name="Culley D."/>
            <person name="Daum C."/>
            <person name="Ezra D."/>
            <person name="Gonzalez J."/>
            <person name="Henrissat B."/>
            <person name="Kuo A."/>
            <person name="Liang C."/>
            <person name="Lipzen A."/>
            <person name="Lutzoni F."/>
            <person name="Magnuson J."/>
            <person name="Mondo S."/>
            <person name="Nolan M."/>
            <person name="Ohm R."/>
            <person name="Pangilinan J."/>
            <person name="Park H.-J."/>
            <person name="Ramirez L."/>
            <person name="Alfaro M."/>
            <person name="Sun H."/>
            <person name="Tritt A."/>
            <person name="Yoshinaga Y."/>
            <person name="Zwiers L.-H."/>
            <person name="Turgeon B."/>
            <person name="Goodwin S."/>
            <person name="Spatafora J."/>
            <person name="Crous P."/>
            <person name="Grigoriev I."/>
        </authorList>
    </citation>
    <scope>NUCLEOTIDE SEQUENCE</scope>
    <source>
        <strain evidence="2">CBS 207.26</strain>
    </source>
</reference>
<evidence type="ECO:0000256" key="1">
    <source>
        <dbReference type="SAM" id="SignalP"/>
    </source>
</evidence>
<dbReference type="OrthoDB" id="10596136at2759"/>
<dbReference type="AlphaFoldDB" id="A0A6A6E8R1"/>